<comment type="subcellular location">
    <subcellularLocation>
        <location evidence="1">Membrane</location>
    </subcellularLocation>
</comment>
<dbReference type="InterPro" id="IPR013106">
    <property type="entry name" value="Ig_V-set"/>
</dbReference>
<keyword evidence="3" id="KW-1133">Transmembrane helix</keyword>
<dbReference type="GO" id="GO:0016020">
    <property type="term" value="C:membrane"/>
    <property type="evidence" value="ECO:0007669"/>
    <property type="project" value="UniProtKB-SubCell"/>
</dbReference>
<dbReference type="InterPro" id="IPR003599">
    <property type="entry name" value="Ig_sub"/>
</dbReference>
<dbReference type="Pfam" id="PF07686">
    <property type="entry name" value="V-set"/>
    <property type="match status" value="1"/>
</dbReference>
<evidence type="ECO:0000256" key="2">
    <source>
        <dbReference type="ARBA" id="ARBA00022692"/>
    </source>
</evidence>
<dbReference type="PANTHER" id="PTHR19256:SF65">
    <property type="entry name" value="T CELL RECEPTOR GAMMA CONSTANT 1-RELATED"/>
    <property type="match status" value="1"/>
</dbReference>
<evidence type="ECO:0000256" key="1">
    <source>
        <dbReference type="ARBA" id="ARBA00004370"/>
    </source>
</evidence>
<dbReference type="SMART" id="SM00409">
    <property type="entry name" value="IG"/>
    <property type="match status" value="1"/>
</dbReference>
<dbReference type="SMART" id="SM00406">
    <property type="entry name" value="IGv"/>
    <property type="match status" value="1"/>
</dbReference>
<feature type="chain" id="PRO_5025603861" description="Ig-like domain-containing protein" evidence="7">
    <location>
        <begin position="21"/>
        <end position="271"/>
    </location>
</feature>
<dbReference type="InterPro" id="IPR051117">
    <property type="entry name" value="TRG_var/const_region"/>
</dbReference>
<dbReference type="CDD" id="cd00098">
    <property type="entry name" value="IgC1"/>
    <property type="match status" value="1"/>
</dbReference>
<keyword evidence="6" id="KW-0393">Immunoglobulin domain</keyword>
<evidence type="ECO:0000313" key="10">
    <source>
        <dbReference type="Proteomes" id="UP000472275"/>
    </source>
</evidence>
<protein>
    <recommendedName>
        <fullName evidence="8">Ig-like domain-containing protein</fullName>
    </recommendedName>
</protein>
<dbReference type="Pfam" id="PF07654">
    <property type="entry name" value="C1-set"/>
    <property type="match status" value="1"/>
</dbReference>
<dbReference type="Gene3D" id="2.60.40.10">
    <property type="entry name" value="Immunoglobulins"/>
    <property type="match status" value="2"/>
</dbReference>
<accession>A0A663E5I8</accession>
<dbReference type="SUPFAM" id="SSF48726">
    <property type="entry name" value="Immunoglobulin"/>
    <property type="match status" value="2"/>
</dbReference>
<sequence length="271" mass="31034">ISEFHLMTSFLLFSFLGGFAQEIPMQRPISMTKFQKTARMTCEIQTLESGFDGTIIHWYQQKEGKAPERLLLFTGGETSVEGGFQAHRYIVEKVPGQNRCVLTIKDVIPDDAATYYCAYWGPHSDRNSKIIKVFGSGTKLTVSGKLHAIFHTIRNSPPAHSEILQKNHGNQTTYVCLIEKFYPEVIRVTWTDEAHKEVTDNVVQGDPWKATKEGKYSISSWLTVSAANKDKNYHCKYEHESKEHSLQAQGTYYMLRIFILRIIRDLTFSLQ</sequence>
<dbReference type="InterPro" id="IPR007110">
    <property type="entry name" value="Ig-like_dom"/>
</dbReference>
<evidence type="ECO:0000256" key="4">
    <source>
        <dbReference type="ARBA" id="ARBA00023136"/>
    </source>
</evidence>
<dbReference type="Ensembl" id="ENSACCT00020007573.1">
    <property type="protein sequence ID" value="ENSACCP00020007249.1"/>
    <property type="gene ID" value="ENSACCG00020004904.1"/>
</dbReference>
<feature type="signal peptide" evidence="7">
    <location>
        <begin position="1"/>
        <end position="20"/>
    </location>
</feature>
<keyword evidence="2" id="KW-0812">Transmembrane</keyword>
<dbReference type="PANTHER" id="PTHR19256">
    <property type="entry name" value="T-CELL RECEPTOR GAMMA CHAIN"/>
    <property type="match status" value="1"/>
</dbReference>
<name>A0A663E5I8_AQUCH</name>
<feature type="domain" description="Ig-like" evidence="8">
    <location>
        <begin position="158"/>
        <end position="247"/>
    </location>
</feature>
<evidence type="ECO:0000256" key="6">
    <source>
        <dbReference type="ARBA" id="ARBA00023319"/>
    </source>
</evidence>
<dbReference type="SMART" id="SM00407">
    <property type="entry name" value="IGc1"/>
    <property type="match status" value="1"/>
</dbReference>
<keyword evidence="7" id="KW-0732">Signal</keyword>
<dbReference type="InterPro" id="IPR036179">
    <property type="entry name" value="Ig-like_dom_sf"/>
</dbReference>
<evidence type="ECO:0000256" key="7">
    <source>
        <dbReference type="SAM" id="SignalP"/>
    </source>
</evidence>
<evidence type="ECO:0000256" key="5">
    <source>
        <dbReference type="ARBA" id="ARBA00023170"/>
    </source>
</evidence>
<dbReference type="InterPro" id="IPR003597">
    <property type="entry name" value="Ig_C1-set"/>
</dbReference>
<dbReference type="Proteomes" id="UP000472275">
    <property type="component" value="Chromosome 3"/>
</dbReference>
<organism evidence="9 10">
    <name type="scientific">Aquila chrysaetos chrysaetos</name>
    <dbReference type="NCBI Taxonomy" id="223781"/>
    <lineage>
        <taxon>Eukaryota</taxon>
        <taxon>Metazoa</taxon>
        <taxon>Chordata</taxon>
        <taxon>Craniata</taxon>
        <taxon>Vertebrata</taxon>
        <taxon>Euteleostomi</taxon>
        <taxon>Archelosauria</taxon>
        <taxon>Archosauria</taxon>
        <taxon>Dinosauria</taxon>
        <taxon>Saurischia</taxon>
        <taxon>Theropoda</taxon>
        <taxon>Coelurosauria</taxon>
        <taxon>Aves</taxon>
        <taxon>Neognathae</taxon>
        <taxon>Neoaves</taxon>
        <taxon>Telluraves</taxon>
        <taxon>Accipitrimorphae</taxon>
        <taxon>Accipitriformes</taxon>
        <taxon>Accipitridae</taxon>
        <taxon>Accipitrinae</taxon>
        <taxon>Aquila</taxon>
    </lineage>
</organism>
<dbReference type="PROSITE" id="PS50835">
    <property type="entry name" value="IG_LIKE"/>
    <property type="match status" value="2"/>
</dbReference>
<evidence type="ECO:0000256" key="3">
    <source>
        <dbReference type="ARBA" id="ARBA00022989"/>
    </source>
</evidence>
<keyword evidence="4" id="KW-0472">Membrane</keyword>
<dbReference type="InterPro" id="IPR013783">
    <property type="entry name" value="Ig-like_fold"/>
</dbReference>
<evidence type="ECO:0000313" key="9">
    <source>
        <dbReference type="Ensembl" id="ENSACCP00020007249.1"/>
    </source>
</evidence>
<dbReference type="GeneTree" id="ENSGT00950000186361"/>
<reference evidence="9" key="2">
    <citation type="submission" date="2025-09" db="UniProtKB">
        <authorList>
            <consortium name="Ensembl"/>
        </authorList>
    </citation>
    <scope>IDENTIFICATION</scope>
</reference>
<keyword evidence="10" id="KW-1185">Reference proteome</keyword>
<feature type="domain" description="Ig-like" evidence="8">
    <location>
        <begin position="24"/>
        <end position="117"/>
    </location>
</feature>
<keyword evidence="5" id="KW-0675">Receptor</keyword>
<reference evidence="9" key="1">
    <citation type="submission" date="2025-08" db="UniProtKB">
        <authorList>
            <consortium name="Ensembl"/>
        </authorList>
    </citation>
    <scope>IDENTIFICATION</scope>
</reference>
<proteinExistence type="predicted"/>
<evidence type="ECO:0000259" key="8">
    <source>
        <dbReference type="PROSITE" id="PS50835"/>
    </source>
</evidence>
<dbReference type="AlphaFoldDB" id="A0A663E5I8"/>